<proteinExistence type="predicted"/>
<evidence type="ECO:0000256" key="1">
    <source>
        <dbReference type="SAM" id="MobiDB-lite"/>
    </source>
</evidence>
<organism evidence="2 3">
    <name type="scientific">Noviherbaspirillum galbum</name>
    <dbReference type="NCBI Taxonomy" id="2709383"/>
    <lineage>
        <taxon>Bacteria</taxon>
        <taxon>Pseudomonadati</taxon>
        <taxon>Pseudomonadota</taxon>
        <taxon>Betaproteobacteria</taxon>
        <taxon>Burkholderiales</taxon>
        <taxon>Oxalobacteraceae</taxon>
        <taxon>Noviherbaspirillum</taxon>
    </lineage>
</organism>
<evidence type="ECO:0000313" key="3">
    <source>
        <dbReference type="Proteomes" id="UP000482155"/>
    </source>
</evidence>
<dbReference type="EMBL" id="JAAIVB010000012">
    <property type="protein sequence ID" value="NEX60421.1"/>
    <property type="molecule type" value="Genomic_DNA"/>
</dbReference>
<name>A0A6B3SHY5_9BURK</name>
<accession>A0A6B3SHY5</accession>
<dbReference type="Proteomes" id="UP000482155">
    <property type="component" value="Unassembled WGS sequence"/>
</dbReference>
<dbReference type="RefSeq" id="WP_163960903.1">
    <property type="nucleotide sequence ID" value="NZ_JAAIVB010000012.1"/>
</dbReference>
<feature type="region of interest" description="Disordered" evidence="1">
    <location>
        <begin position="52"/>
        <end position="85"/>
    </location>
</feature>
<feature type="compositionally biased region" description="Polar residues" evidence="1">
    <location>
        <begin position="54"/>
        <end position="64"/>
    </location>
</feature>
<evidence type="ECO:0000313" key="2">
    <source>
        <dbReference type="EMBL" id="NEX60421.1"/>
    </source>
</evidence>
<keyword evidence="3" id="KW-1185">Reference proteome</keyword>
<reference evidence="2 3" key="1">
    <citation type="submission" date="2020-02" db="EMBL/GenBank/DDBJ databases">
        <authorList>
            <person name="Kim M.K."/>
        </authorList>
    </citation>
    <scope>NUCLEOTIDE SEQUENCE [LARGE SCALE GENOMIC DNA]</scope>
    <source>
        <strain evidence="2 3">17J57-3</strain>
    </source>
</reference>
<sequence>MSSTNGMNGAAGNAGMSAVEKRQLSEDFSPQGQYRIATKEAQAAYQDALKECRQSGSDRNSCMTEAKRNLQSDLAQAKQNLSSGR</sequence>
<gene>
    <name evidence="2" type="ORF">G3574_04975</name>
</gene>
<feature type="region of interest" description="Disordered" evidence="1">
    <location>
        <begin position="1"/>
        <end position="33"/>
    </location>
</feature>
<dbReference type="AlphaFoldDB" id="A0A6B3SHY5"/>
<feature type="compositionally biased region" description="Polar residues" evidence="1">
    <location>
        <begin position="71"/>
        <end position="85"/>
    </location>
</feature>
<feature type="compositionally biased region" description="Low complexity" evidence="1">
    <location>
        <begin position="1"/>
        <end position="16"/>
    </location>
</feature>
<protein>
    <submittedName>
        <fullName evidence="2">Uncharacterized protein</fullName>
    </submittedName>
</protein>
<comment type="caution">
    <text evidence="2">The sequence shown here is derived from an EMBL/GenBank/DDBJ whole genome shotgun (WGS) entry which is preliminary data.</text>
</comment>